<proteinExistence type="predicted"/>
<feature type="compositionally biased region" description="Basic and acidic residues" evidence="1">
    <location>
        <begin position="70"/>
        <end position="82"/>
    </location>
</feature>
<dbReference type="RefSeq" id="XP_020102496.1">
    <property type="nucleotide sequence ID" value="XM_020246907.1"/>
</dbReference>
<dbReference type="Proteomes" id="UP000515123">
    <property type="component" value="Linkage group 14"/>
</dbReference>
<evidence type="ECO:0000313" key="3">
    <source>
        <dbReference type="RefSeq" id="XP_020102496.1"/>
    </source>
</evidence>
<dbReference type="AlphaFoldDB" id="A0A6P5G1K5"/>
<evidence type="ECO:0000256" key="1">
    <source>
        <dbReference type="SAM" id="MobiDB-lite"/>
    </source>
</evidence>
<protein>
    <submittedName>
        <fullName evidence="3">Uncharacterized protein LOC109720037</fullName>
    </submittedName>
</protein>
<name>A0A6P5G1K5_ANACO</name>
<feature type="compositionally biased region" description="Basic and acidic residues" evidence="1">
    <location>
        <begin position="44"/>
        <end position="58"/>
    </location>
</feature>
<gene>
    <name evidence="3" type="primary">LOC109720037</name>
</gene>
<feature type="region of interest" description="Disordered" evidence="1">
    <location>
        <begin position="148"/>
        <end position="168"/>
    </location>
</feature>
<feature type="region of interest" description="Disordered" evidence="1">
    <location>
        <begin position="183"/>
        <end position="214"/>
    </location>
</feature>
<evidence type="ECO:0000313" key="2">
    <source>
        <dbReference type="Proteomes" id="UP000515123"/>
    </source>
</evidence>
<dbReference type="PANTHER" id="PTHR35985">
    <property type="entry name" value="OS07G0675200 PROTEIN"/>
    <property type="match status" value="1"/>
</dbReference>
<accession>A0A6P5G1K5</accession>
<organism evidence="2 3">
    <name type="scientific">Ananas comosus</name>
    <name type="common">Pineapple</name>
    <name type="synonym">Ananas ananas</name>
    <dbReference type="NCBI Taxonomy" id="4615"/>
    <lineage>
        <taxon>Eukaryota</taxon>
        <taxon>Viridiplantae</taxon>
        <taxon>Streptophyta</taxon>
        <taxon>Embryophyta</taxon>
        <taxon>Tracheophyta</taxon>
        <taxon>Spermatophyta</taxon>
        <taxon>Magnoliopsida</taxon>
        <taxon>Liliopsida</taxon>
        <taxon>Poales</taxon>
        <taxon>Bromeliaceae</taxon>
        <taxon>Bromelioideae</taxon>
        <taxon>Ananas</taxon>
    </lineage>
</organism>
<dbReference type="GeneID" id="109720037"/>
<keyword evidence="2" id="KW-1185">Reference proteome</keyword>
<reference evidence="3" key="2">
    <citation type="submission" date="2025-08" db="UniProtKB">
        <authorList>
            <consortium name="RefSeq"/>
        </authorList>
    </citation>
    <scope>IDENTIFICATION</scope>
    <source>
        <tissue evidence="3">Leaf</tissue>
    </source>
</reference>
<dbReference type="OrthoDB" id="779250at2759"/>
<reference evidence="2" key="1">
    <citation type="journal article" date="2015" name="Nat. Genet.">
        <title>The pineapple genome and the evolution of CAM photosynthesis.</title>
        <authorList>
            <person name="Ming R."/>
            <person name="VanBuren R."/>
            <person name="Wai C.M."/>
            <person name="Tang H."/>
            <person name="Schatz M.C."/>
            <person name="Bowers J.E."/>
            <person name="Lyons E."/>
            <person name="Wang M.L."/>
            <person name="Chen J."/>
            <person name="Biggers E."/>
            <person name="Zhang J."/>
            <person name="Huang L."/>
            <person name="Zhang L."/>
            <person name="Miao W."/>
            <person name="Zhang J."/>
            <person name="Ye Z."/>
            <person name="Miao C."/>
            <person name="Lin Z."/>
            <person name="Wang H."/>
            <person name="Zhou H."/>
            <person name="Yim W.C."/>
            <person name="Priest H.D."/>
            <person name="Zheng C."/>
            <person name="Woodhouse M."/>
            <person name="Edger P.P."/>
            <person name="Guyot R."/>
            <person name="Guo H.B."/>
            <person name="Guo H."/>
            <person name="Zheng G."/>
            <person name="Singh R."/>
            <person name="Sharma A."/>
            <person name="Min X."/>
            <person name="Zheng Y."/>
            <person name="Lee H."/>
            <person name="Gurtowski J."/>
            <person name="Sedlazeck F.J."/>
            <person name="Harkess A."/>
            <person name="McKain M.R."/>
            <person name="Liao Z."/>
            <person name="Fang J."/>
            <person name="Liu J."/>
            <person name="Zhang X."/>
            <person name="Zhang Q."/>
            <person name="Hu W."/>
            <person name="Qin Y."/>
            <person name="Wang K."/>
            <person name="Chen L.Y."/>
            <person name="Shirley N."/>
            <person name="Lin Y.R."/>
            <person name="Liu L.Y."/>
            <person name="Hernandez A.G."/>
            <person name="Wright C.L."/>
            <person name="Bulone V."/>
            <person name="Tuskan G.A."/>
            <person name="Heath K."/>
            <person name="Zee F."/>
            <person name="Moore P.H."/>
            <person name="Sunkar R."/>
            <person name="Leebens-Mack J.H."/>
            <person name="Mockler T."/>
            <person name="Bennetzen J.L."/>
            <person name="Freeling M."/>
            <person name="Sankoff D."/>
            <person name="Paterson A.H."/>
            <person name="Zhu X."/>
            <person name="Yang X."/>
            <person name="Smith J.A."/>
            <person name="Cushman J.C."/>
            <person name="Paull R.E."/>
            <person name="Yu Q."/>
        </authorList>
    </citation>
    <scope>NUCLEOTIDE SEQUENCE [LARGE SCALE GENOMIC DNA]</scope>
    <source>
        <strain evidence="2">cv. F153</strain>
    </source>
</reference>
<dbReference type="PANTHER" id="PTHR35985:SF1">
    <property type="entry name" value="OS07G0675200 PROTEIN"/>
    <property type="match status" value="1"/>
</dbReference>
<feature type="region of interest" description="Disordered" evidence="1">
    <location>
        <begin position="36"/>
        <end position="129"/>
    </location>
</feature>
<sequence>MHFVAAPPLLRSLRLLPATRTCSPLLLARAINTTTGDAAGAGDPEVHSGDPPEDDYPKRAPKFSGAEQKLTNHDKNKNDKEAVAQATLPPLKGETAKIPPPFTPLPKLESREVPPPGAPSLQQTRRRWQRCGSYHSAAFITAPEASGVGVDGTALRHGRAGGGGKEEEEAAVAELREYYKSHKPSPLSGVEVADTRKPITQAASNGPGGEGRGVMADETIDDALGRAERMFRAAAERGNPAWPHSRALVRVLSRRGMAATAISA</sequence>